<dbReference type="SUPFAM" id="SSF53335">
    <property type="entry name" value="S-adenosyl-L-methionine-dependent methyltransferases"/>
    <property type="match status" value="1"/>
</dbReference>
<evidence type="ECO:0000259" key="4">
    <source>
        <dbReference type="Pfam" id="PF00891"/>
    </source>
</evidence>
<name>A0A6B3RF32_9RHOB</name>
<evidence type="ECO:0000313" key="6">
    <source>
        <dbReference type="EMBL" id="NEX44704.1"/>
    </source>
</evidence>
<dbReference type="Gene3D" id="1.10.10.10">
    <property type="entry name" value="Winged helix-like DNA-binding domain superfamily/Winged helix DNA-binding domain"/>
    <property type="match status" value="1"/>
</dbReference>
<dbReference type="PANTHER" id="PTHR43712">
    <property type="entry name" value="PUTATIVE (AFU_ORTHOLOGUE AFUA_4G14580)-RELATED"/>
    <property type="match status" value="1"/>
</dbReference>
<proteinExistence type="predicted"/>
<dbReference type="InterPro" id="IPR001077">
    <property type="entry name" value="COMT_C"/>
</dbReference>
<dbReference type="InterPro" id="IPR036390">
    <property type="entry name" value="WH_DNA-bd_sf"/>
</dbReference>
<evidence type="ECO:0000256" key="3">
    <source>
        <dbReference type="ARBA" id="ARBA00022691"/>
    </source>
</evidence>
<dbReference type="InterPro" id="IPR012967">
    <property type="entry name" value="COMT_dimerisation"/>
</dbReference>
<keyword evidence="2 6" id="KW-0808">Transferase</keyword>
<accession>A0A6B3RF32</accession>
<dbReference type="GO" id="GO:0046983">
    <property type="term" value="F:protein dimerization activity"/>
    <property type="evidence" value="ECO:0007669"/>
    <property type="project" value="InterPro"/>
</dbReference>
<dbReference type="InterPro" id="IPR016461">
    <property type="entry name" value="COMT-like"/>
</dbReference>
<protein>
    <submittedName>
        <fullName evidence="6">Methyltransferase domain-containing protein</fullName>
    </submittedName>
</protein>
<dbReference type="Pfam" id="PF00891">
    <property type="entry name" value="Methyltransf_2"/>
    <property type="match status" value="1"/>
</dbReference>
<keyword evidence="1 6" id="KW-0489">Methyltransferase</keyword>
<dbReference type="CDD" id="cd02440">
    <property type="entry name" value="AdoMet_MTases"/>
    <property type="match status" value="1"/>
</dbReference>
<dbReference type="Gene3D" id="1.10.287.1350">
    <property type="match status" value="1"/>
</dbReference>
<organism evidence="6 7">
    <name type="scientific">Pseudotabrizicola algicola</name>
    <dbReference type="NCBI Taxonomy" id="2709381"/>
    <lineage>
        <taxon>Bacteria</taxon>
        <taxon>Pseudomonadati</taxon>
        <taxon>Pseudomonadota</taxon>
        <taxon>Alphaproteobacteria</taxon>
        <taxon>Rhodobacterales</taxon>
        <taxon>Paracoccaceae</taxon>
        <taxon>Pseudotabrizicola</taxon>
    </lineage>
</organism>
<dbReference type="GO" id="GO:0008171">
    <property type="term" value="F:O-methyltransferase activity"/>
    <property type="evidence" value="ECO:0007669"/>
    <property type="project" value="InterPro"/>
</dbReference>
<evidence type="ECO:0000259" key="5">
    <source>
        <dbReference type="Pfam" id="PF08100"/>
    </source>
</evidence>
<dbReference type="InterPro" id="IPR029063">
    <property type="entry name" value="SAM-dependent_MTases_sf"/>
</dbReference>
<dbReference type="PANTHER" id="PTHR43712:SF2">
    <property type="entry name" value="O-METHYLTRANSFERASE CICE"/>
    <property type="match status" value="1"/>
</dbReference>
<dbReference type="Gene3D" id="3.40.50.150">
    <property type="entry name" value="Vaccinia Virus protein VP39"/>
    <property type="match status" value="1"/>
</dbReference>
<dbReference type="SUPFAM" id="SSF46785">
    <property type="entry name" value="Winged helix' DNA-binding domain"/>
    <property type="match status" value="1"/>
</dbReference>
<dbReference type="InterPro" id="IPR036388">
    <property type="entry name" value="WH-like_DNA-bd_sf"/>
</dbReference>
<keyword evidence="3" id="KW-0949">S-adenosyl-L-methionine</keyword>
<evidence type="ECO:0000256" key="1">
    <source>
        <dbReference type="ARBA" id="ARBA00022603"/>
    </source>
</evidence>
<dbReference type="PROSITE" id="PS51683">
    <property type="entry name" value="SAM_OMT_II"/>
    <property type="match status" value="1"/>
</dbReference>
<reference evidence="6 7" key="1">
    <citation type="submission" date="2020-02" db="EMBL/GenBank/DDBJ databases">
        <title>Rhodobacter algicola sp. nov., isolated from microalga culture.</title>
        <authorList>
            <person name="Park C.-Y."/>
        </authorList>
    </citation>
    <scope>NUCLEOTIDE SEQUENCE [LARGE SCALE GENOMIC DNA]</scope>
    <source>
        <strain evidence="6 7">ETT8</strain>
    </source>
</reference>
<feature type="domain" description="O-methyltransferase C-terminal" evidence="4">
    <location>
        <begin position="146"/>
        <end position="352"/>
    </location>
</feature>
<dbReference type="Proteomes" id="UP000481421">
    <property type="component" value="Unassembled WGS sequence"/>
</dbReference>
<dbReference type="EMBL" id="JAAIKE010000001">
    <property type="protein sequence ID" value="NEX44704.1"/>
    <property type="molecule type" value="Genomic_DNA"/>
</dbReference>
<comment type="caution">
    <text evidence="6">The sequence shown here is derived from an EMBL/GenBank/DDBJ whole genome shotgun (WGS) entry which is preliminary data.</text>
</comment>
<gene>
    <name evidence="6" type="ORF">G3572_00675</name>
</gene>
<dbReference type="GO" id="GO:0032259">
    <property type="term" value="P:methylation"/>
    <property type="evidence" value="ECO:0007669"/>
    <property type="project" value="UniProtKB-KW"/>
</dbReference>
<sequence>MADLSLDPQRPSPRLLAKRGPGWLTRVAMSPRFHAMVERIPGLRLKSRAEGRALFDVVSGFVQSQALLALVELRVLHRLAEGAADLPALAQMTGVPEPRLHILLQAGAALKLLRQARGAWHLTPRGGAFLTVPGLEAMVRHHDVLYRDLADPVAFFRGQTQPELAGFWPYVFGAGGAADPALAARYSRLMADSQALVAADTLRLVSLKGAAHLMDVGGGTGAFLRAVAAEYPALRLTLFDLPAVVAGAAALPNLTVHPGSFRDDPLPKGADWISLIRVLYDHADSTVAALLDAVFAALPAGGHLLVSEPMSGGARPDPATDVYFAVYTLAMQTGRTRSAAEIAALLRTAGFAGIRLLPGPRPYVTSALTAQKPL</sequence>
<dbReference type="Pfam" id="PF08100">
    <property type="entry name" value="Dimerisation"/>
    <property type="match status" value="1"/>
</dbReference>
<keyword evidence="7" id="KW-1185">Reference proteome</keyword>
<evidence type="ECO:0000256" key="2">
    <source>
        <dbReference type="ARBA" id="ARBA00022679"/>
    </source>
</evidence>
<evidence type="ECO:0000313" key="7">
    <source>
        <dbReference type="Proteomes" id="UP000481421"/>
    </source>
</evidence>
<feature type="domain" description="O-methyltransferase dimerisation" evidence="5">
    <location>
        <begin position="56"/>
        <end position="131"/>
    </location>
</feature>
<dbReference type="AlphaFoldDB" id="A0A6B3RF32"/>